<gene>
    <name evidence="4" type="ORF">SELMODRAFT_109721</name>
</gene>
<dbReference type="Proteomes" id="UP000001514">
    <property type="component" value="Unassembled WGS sequence"/>
</dbReference>
<dbReference type="AlphaFoldDB" id="D8S6E8"/>
<feature type="repeat" description="PPR" evidence="2">
    <location>
        <begin position="128"/>
        <end position="162"/>
    </location>
</feature>
<protein>
    <recommendedName>
        <fullName evidence="3">DYW domain-containing protein</fullName>
    </recommendedName>
</protein>
<dbReference type="Pfam" id="PF13812">
    <property type="entry name" value="PPR_3"/>
    <property type="match status" value="1"/>
</dbReference>
<dbReference type="KEGG" id="smo:SELMODRAFT_109721"/>
<dbReference type="PROSITE" id="PS51375">
    <property type="entry name" value="PPR"/>
    <property type="match status" value="6"/>
</dbReference>
<dbReference type="InterPro" id="IPR032867">
    <property type="entry name" value="DYW_dom"/>
</dbReference>
<dbReference type="InterPro" id="IPR011990">
    <property type="entry name" value="TPR-like_helical_dom_sf"/>
</dbReference>
<dbReference type="FunFam" id="1.25.40.10:FF:000031">
    <property type="entry name" value="Pentatricopeptide repeat-containing protein mitochondrial"/>
    <property type="match status" value="1"/>
</dbReference>
<dbReference type="InterPro" id="IPR046849">
    <property type="entry name" value="E2_motif"/>
</dbReference>
<name>D8S6E8_SELML</name>
<organism evidence="5">
    <name type="scientific">Selaginella moellendorffii</name>
    <name type="common">Spikemoss</name>
    <dbReference type="NCBI Taxonomy" id="88036"/>
    <lineage>
        <taxon>Eukaryota</taxon>
        <taxon>Viridiplantae</taxon>
        <taxon>Streptophyta</taxon>
        <taxon>Embryophyta</taxon>
        <taxon>Tracheophyta</taxon>
        <taxon>Lycopodiopsida</taxon>
        <taxon>Selaginellales</taxon>
        <taxon>Selaginellaceae</taxon>
        <taxon>Selaginella</taxon>
    </lineage>
</organism>
<feature type="repeat" description="PPR" evidence="2">
    <location>
        <begin position="640"/>
        <end position="677"/>
    </location>
</feature>
<keyword evidence="1" id="KW-0677">Repeat</keyword>
<keyword evidence="5" id="KW-1185">Reference proteome</keyword>
<dbReference type="Pfam" id="PF20430">
    <property type="entry name" value="Eplus_motif"/>
    <property type="match status" value="1"/>
</dbReference>
<dbReference type="PANTHER" id="PTHR24015:SF548">
    <property type="entry name" value="OS08G0340900 PROTEIN"/>
    <property type="match status" value="1"/>
</dbReference>
<sequence length="948" mass="105843">MLRRWAAAAASRTRARLIAAGKLEEDEEDDDAGNARKKSRGEEFRELQEFLRIIDARDEPFDVDSYQHVLQLCTRLRAMAEGARVHDHIRRSRMEAERFVGNDLVFMYAAFGNPGEARRIFDGLGSHNILSFTAIMRAYVTAGDPDEALKILHLARLKAFKADPPMLAMAVEAAGMKRDLSLGRFFHDTIRRCGYDLDAGVAISLIGMYSNCGEIEAAVQAFDRAFLRAPSSDVVSWTKILAACNEHRDYIGALDLFDRMREQGVVPDRICFVTVLDSVIGLGDIAQGKRIHSMVLDRELERDSMIGTAVVKMYARIGSIQDACRAFDRIDQPGVAAWTVLIGAYCRLGSFNSVMQILERMEAEGVKPNEVTFITILDTCKNLALEDGKKIQALASEQQQRSLDASARIGTAVIGMFSRFSSMILAREAFDKISQKSVAAYTAMIAGYANNKQPREALAIFQEMIRRRVAADNLVLAVAISACASIPDLEEGKALHCSAMDLGLHRDDVVRTALVDMYSRCGSMEDASAVFGEIERPDTIAWSAMIAALGRHGDPRGAVAMAARMQQDGWRPTGATMVGVLAACAHAGMMEEAARKVHSLLVDGGFDSDPEVKFAVMRMYAKVGSIQEACNAFDKIENPDVKAWTTMLEAYCRLGKYNASDRALKLARMMQQDGVMPDKVTFVDILTACAYGGHLQEAGRYFKDMKFDYGLVPEMEHYVALVDTVARKGYLQEAEDLIRMVPLQVNEIIWFALLECCKSQNDAPRTQRVGEIIMKINNKLDPLGTGAHRVAARWEEAKRVRKLMTDRGIKKEPGKSMISIKNTVHGFVAGDRSHPHTREIYAEVDRITALIKKDGYIPDTRYVLHDVPEDKKERLLWYHSERLAMAYGHMNTPPGQPLRVIKNLRVCGDCHTASKLYAKVMQREIIVRDNRRFHHFAKDGTCSCGDYW</sequence>
<dbReference type="EMBL" id="GL377604">
    <property type="protein sequence ID" value="EFJ19931.1"/>
    <property type="molecule type" value="Genomic_DNA"/>
</dbReference>
<dbReference type="NCBIfam" id="TIGR00756">
    <property type="entry name" value="PPR"/>
    <property type="match status" value="4"/>
</dbReference>
<proteinExistence type="predicted"/>
<dbReference type="eggNOG" id="KOG4197">
    <property type="taxonomic scope" value="Eukaryota"/>
</dbReference>
<dbReference type="Gene3D" id="1.25.40.10">
    <property type="entry name" value="Tetratricopeptide repeat domain"/>
    <property type="match status" value="5"/>
</dbReference>
<dbReference type="GO" id="GO:0048731">
    <property type="term" value="P:system development"/>
    <property type="evidence" value="ECO:0007669"/>
    <property type="project" value="UniProtKB-ARBA"/>
</dbReference>
<evidence type="ECO:0000313" key="4">
    <source>
        <dbReference type="EMBL" id="EFJ19931.1"/>
    </source>
</evidence>
<dbReference type="Gramene" id="EFJ19931">
    <property type="protein sequence ID" value="EFJ19931"/>
    <property type="gene ID" value="SELMODRAFT_109721"/>
</dbReference>
<reference evidence="4 5" key="1">
    <citation type="journal article" date="2011" name="Science">
        <title>The Selaginella genome identifies genetic changes associated with the evolution of vascular plants.</title>
        <authorList>
            <person name="Banks J.A."/>
            <person name="Nishiyama T."/>
            <person name="Hasebe M."/>
            <person name="Bowman J.L."/>
            <person name="Gribskov M."/>
            <person name="dePamphilis C."/>
            <person name="Albert V.A."/>
            <person name="Aono N."/>
            <person name="Aoyama T."/>
            <person name="Ambrose B.A."/>
            <person name="Ashton N.W."/>
            <person name="Axtell M.J."/>
            <person name="Barker E."/>
            <person name="Barker M.S."/>
            <person name="Bennetzen J.L."/>
            <person name="Bonawitz N.D."/>
            <person name="Chapple C."/>
            <person name="Cheng C."/>
            <person name="Correa L.G."/>
            <person name="Dacre M."/>
            <person name="DeBarry J."/>
            <person name="Dreyer I."/>
            <person name="Elias M."/>
            <person name="Engstrom E.M."/>
            <person name="Estelle M."/>
            <person name="Feng L."/>
            <person name="Finet C."/>
            <person name="Floyd S.K."/>
            <person name="Frommer W.B."/>
            <person name="Fujita T."/>
            <person name="Gramzow L."/>
            <person name="Gutensohn M."/>
            <person name="Harholt J."/>
            <person name="Hattori M."/>
            <person name="Heyl A."/>
            <person name="Hirai T."/>
            <person name="Hiwatashi Y."/>
            <person name="Ishikawa M."/>
            <person name="Iwata M."/>
            <person name="Karol K.G."/>
            <person name="Koehler B."/>
            <person name="Kolukisaoglu U."/>
            <person name="Kubo M."/>
            <person name="Kurata T."/>
            <person name="Lalonde S."/>
            <person name="Li K."/>
            <person name="Li Y."/>
            <person name="Litt A."/>
            <person name="Lyons E."/>
            <person name="Manning G."/>
            <person name="Maruyama T."/>
            <person name="Michael T.P."/>
            <person name="Mikami K."/>
            <person name="Miyazaki S."/>
            <person name="Morinaga S."/>
            <person name="Murata T."/>
            <person name="Mueller-Roeber B."/>
            <person name="Nelson D.R."/>
            <person name="Obara M."/>
            <person name="Oguri Y."/>
            <person name="Olmstead R.G."/>
            <person name="Onodera N."/>
            <person name="Petersen B.L."/>
            <person name="Pils B."/>
            <person name="Prigge M."/>
            <person name="Rensing S.A."/>
            <person name="Riano-Pachon D.M."/>
            <person name="Roberts A.W."/>
            <person name="Sato Y."/>
            <person name="Scheller H.V."/>
            <person name="Schulz B."/>
            <person name="Schulz C."/>
            <person name="Shakirov E.V."/>
            <person name="Shibagaki N."/>
            <person name="Shinohara N."/>
            <person name="Shippen D.E."/>
            <person name="Soerensen I."/>
            <person name="Sotooka R."/>
            <person name="Sugimoto N."/>
            <person name="Sugita M."/>
            <person name="Sumikawa N."/>
            <person name="Tanurdzic M."/>
            <person name="Theissen G."/>
            <person name="Ulvskov P."/>
            <person name="Wakazuki S."/>
            <person name="Weng J.K."/>
            <person name="Willats W.W."/>
            <person name="Wipf D."/>
            <person name="Wolf P.G."/>
            <person name="Yang L."/>
            <person name="Zimmer A.D."/>
            <person name="Zhu Q."/>
            <person name="Mitros T."/>
            <person name="Hellsten U."/>
            <person name="Loque D."/>
            <person name="Otillar R."/>
            <person name="Salamov A."/>
            <person name="Schmutz J."/>
            <person name="Shapiro H."/>
            <person name="Lindquist E."/>
            <person name="Lucas S."/>
            <person name="Rokhsar D."/>
            <person name="Grigoriev I.V."/>
        </authorList>
    </citation>
    <scope>NUCLEOTIDE SEQUENCE [LARGE SCALE GENOMIC DNA]</scope>
</reference>
<dbReference type="InterPro" id="IPR002885">
    <property type="entry name" value="PPR_rpt"/>
</dbReference>
<accession>D8S6E8</accession>
<dbReference type="HOGENOM" id="CLU_002706_15_6_1"/>
<dbReference type="InterPro" id="IPR046960">
    <property type="entry name" value="PPR_At4g14850-like_plant"/>
</dbReference>
<dbReference type="GO" id="GO:0008270">
    <property type="term" value="F:zinc ion binding"/>
    <property type="evidence" value="ECO:0007669"/>
    <property type="project" value="InterPro"/>
</dbReference>
<dbReference type="Pfam" id="PF01535">
    <property type="entry name" value="PPR"/>
    <property type="match status" value="3"/>
</dbReference>
<evidence type="ECO:0000259" key="3">
    <source>
        <dbReference type="Pfam" id="PF14432"/>
    </source>
</evidence>
<evidence type="ECO:0000256" key="2">
    <source>
        <dbReference type="PROSITE-ProRule" id="PRU00708"/>
    </source>
</evidence>
<evidence type="ECO:0000313" key="5">
    <source>
        <dbReference type="Proteomes" id="UP000001514"/>
    </source>
</evidence>
<evidence type="ECO:0000256" key="1">
    <source>
        <dbReference type="ARBA" id="ARBA00022737"/>
    </source>
</evidence>
<dbReference type="FunFam" id="1.25.40.10:FF:000158">
    <property type="entry name" value="pentatricopeptide repeat-containing protein At2g33680"/>
    <property type="match status" value="1"/>
</dbReference>
<feature type="domain" description="DYW" evidence="3">
    <location>
        <begin position="855"/>
        <end position="948"/>
    </location>
</feature>
<dbReference type="GO" id="GO:0003723">
    <property type="term" value="F:RNA binding"/>
    <property type="evidence" value="ECO:0007669"/>
    <property type="project" value="InterPro"/>
</dbReference>
<feature type="repeat" description="PPR" evidence="2">
    <location>
        <begin position="233"/>
        <end position="267"/>
    </location>
</feature>
<feature type="repeat" description="PPR" evidence="2">
    <location>
        <begin position="334"/>
        <end position="368"/>
    </location>
</feature>
<dbReference type="GO" id="GO:0009451">
    <property type="term" value="P:RNA modification"/>
    <property type="evidence" value="ECO:0007669"/>
    <property type="project" value="InterPro"/>
</dbReference>
<dbReference type="Pfam" id="PF13041">
    <property type="entry name" value="PPR_2"/>
    <property type="match status" value="3"/>
</dbReference>
<feature type="repeat" description="PPR" evidence="2">
    <location>
        <begin position="538"/>
        <end position="572"/>
    </location>
</feature>
<dbReference type="InParanoid" id="D8S6E8"/>
<feature type="repeat" description="PPR" evidence="2">
    <location>
        <begin position="437"/>
        <end position="471"/>
    </location>
</feature>
<dbReference type="Pfam" id="PF14432">
    <property type="entry name" value="DYW_deaminase"/>
    <property type="match status" value="1"/>
</dbReference>
<dbReference type="PANTHER" id="PTHR24015">
    <property type="entry name" value="OS07G0578800 PROTEIN-RELATED"/>
    <property type="match status" value="1"/>
</dbReference>